<name>W3WNU7_PESFW</name>
<accession>W3WNU7</accession>
<dbReference type="RefSeq" id="XP_007839249.1">
    <property type="nucleotide sequence ID" value="XM_007841058.1"/>
</dbReference>
<feature type="region of interest" description="Disordered" evidence="1">
    <location>
        <begin position="1"/>
        <end position="49"/>
    </location>
</feature>
<dbReference type="Pfam" id="PF06966">
    <property type="entry name" value="DUF1295"/>
    <property type="match status" value="1"/>
</dbReference>
<dbReference type="InterPro" id="IPR010721">
    <property type="entry name" value="UstE-like"/>
</dbReference>
<dbReference type="PANTHER" id="PTHR32251">
    <property type="entry name" value="3-OXO-5-ALPHA-STEROID 4-DEHYDROGENASE"/>
    <property type="match status" value="1"/>
</dbReference>
<dbReference type="GO" id="GO:0016020">
    <property type="term" value="C:membrane"/>
    <property type="evidence" value="ECO:0007669"/>
    <property type="project" value="TreeGrafter"/>
</dbReference>
<dbReference type="PANTHER" id="PTHR32251:SF15">
    <property type="entry name" value="3-OXO-5-ALPHA-STEROID 4-DEHYDROGENASE (DUF1295)"/>
    <property type="match status" value="1"/>
</dbReference>
<organism evidence="2 3">
    <name type="scientific">Pestalotiopsis fici (strain W106-1 / CGMCC3.15140)</name>
    <dbReference type="NCBI Taxonomy" id="1229662"/>
    <lineage>
        <taxon>Eukaryota</taxon>
        <taxon>Fungi</taxon>
        <taxon>Dikarya</taxon>
        <taxon>Ascomycota</taxon>
        <taxon>Pezizomycotina</taxon>
        <taxon>Sordariomycetes</taxon>
        <taxon>Xylariomycetidae</taxon>
        <taxon>Amphisphaeriales</taxon>
        <taxon>Sporocadaceae</taxon>
        <taxon>Pestalotiopsis</taxon>
    </lineage>
</organism>
<dbReference type="InParanoid" id="W3WNU7"/>
<evidence type="ECO:0000256" key="1">
    <source>
        <dbReference type="SAM" id="MobiDB-lite"/>
    </source>
</evidence>
<reference evidence="3" key="1">
    <citation type="journal article" date="2015" name="BMC Genomics">
        <title>Genomic and transcriptomic analysis of the endophytic fungus Pestalotiopsis fici reveals its lifestyle and high potential for synthesis of natural products.</title>
        <authorList>
            <person name="Wang X."/>
            <person name="Zhang X."/>
            <person name="Liu L."/>
            <person name="Xiang M."/>
            <person name="Wang W."/>
            <person name="Sun X."/>
            <person name="Che Y."/>
            <person name="Guo L."/>
            <person name="Liu G."/>
            <person name="Guo L."/>
            <person name="Wang C."/>
            <person name="Yin W.B."/>
            <person name="Stadler M."/>
            <person name="Zhang X."/>
            <person name="Liu X."/>
        </authorList>
    </citation>
    <scope>NUCLEOTIDE SEQUENCE [LARGE SCALE GENOMIC DNA]</scope>
    <source>
        <strain evidence="3">W106-1 / CGMCC3.15140</strain>
    </source>
</reference>
<dbReference type="eggNOG" id="ENOG502RWJV">
    <property type="taxonomic scope" value="Eukaryota"/>
</dbReference>
<dbReference type="KEGG" id="pfy:PFICI_12477"/>
<sequence>MTGSGAEQDRFGGWFGGNKADQVKDAAQQHLPKTSGAEQDRLGGWFSGDKADKVQSALHEHLPKTSGAEQDRYGGYFGGGQAREAKEYIQQHLPQTSGAEQDRYAHWLGEGQATQLKDAVKEHLPKTSGAEQDRYGGWFGSGQADQAKETFQRHIPKTSGAEQDRYGGWFGGDKLPSRAEVERNLPTGSGAEQDRFGGWFGGHKGPSAQQIRDKLPHASGAEQDRFGSHFHVGNGHYLGTTTVGLLQATVLPSFGLHTGLGAIAYGIGRYTDRAEAKDWLWPSGQVANAWWSAIGVPVVYGGLSVSAAWAALSYDQKLLLTGVSAWGVRLFYRIVSRSLRRGEDDARYVTVKKEDPGFWNKAIYTLFLPEAVVQTLISLPFVLPFRAPVSSSQSSLSLGPSAISHSLAVFLFALGYSAEILADWQLESHVQTTDSTTLNRSGVWSVVRHPNYLGDALCHFSFSVLAASAGLLHPLAALGPVINYAFLRNIGGDKQNEEYQEARYAKENPAKYQQLQDYKRTKNSFWPRVEEFGNKWLWAVVGAGAAGVVLEQSFANAFAR</sequence>
<evidence type="ECO:0008006" key="4">
    <source>
        <dbReference type="Google" id="ProtNLM"/>
    </source>
</evidence>
<keyword evidence="3" id="KW-1185">Reference proteome</keyword>
<dbReference type="Proteomes" id="UP000030651">
    <property type="component" value="Unassembled WGS sequence"/>
</dbReference>
<dbReference type="Gene3D" id="1.20.120.1630">
    <property type="match status" value="1"/>
</dbReference>
<dbReference type="EMBL" id="KI912118">
    <property type="protein sequence ID" value="ETS75533.1"/>
    <property type="molecule type" value="Genomic_DNA"/>
</dbReference>
<dbReference type="OrthoDB" id="67965at2759"/>
<evidence type="ECO:0000313" key="3">
    <source>
        <dbReference type="Proteomes" id="UP000030651"/>
    </source>
</evidence>
<proteinExistence type="predicted"/>
<dbReference type="GeneID" id="19277490"/>
<dbReference type="OMA" id="EQDRYEG"/>
<dbReference type="AlphaFoldDB" id="W3WNU7"/>
<evidence type="ECO:0000313" key="2">
    <source>
        <dbReference type="EMBL" id="ETS75533.1"/>
    </source>
</evidence>
<gene>
    <name evidence="2" type="ORF">PFICI_12477</name>
</gene>
<protein>
    <recommendedName>
        <fullName evidence="4">Steroid 5-alpha reductase C-terminal domain-containing protein</fullName>
    </recommendedName>
</protein>
<dbReference type="HOGENOM" id="CLU_500603_0_0_1"/>